<dbReference type="InterPro" id="IPR039448">
    <property type="entry name" value="Beta_helix"/>
</dbReference>
<dbReference type="InterPro" id="IPR047589">
    <property type="entry name" value="DUF11_rpt"/>
</dbReference>
<evidence type="ECO:0000313" key="6">
    <source>
        <dbReference type="Proteomes" id="UP000436006"/>
    </source>
</evidence>
<dbReference type="Pfam" id="PF05048">
    <property type="entry name" value="NosD"/>
    <property type="match status" value="1"/>
</dbReference>
<dbReference type="AlphaFoldDB" id="A0A7K1S9U3"/>
<evidence type="ECO:0000259" key="2">
    <source>
        <dbReference type="Pfam" id="PF01345"/>
    </source>
</evidence>
<organism evidence="5 6">
    <name type="scientific">Spirosoma arboris</name>
    <dbReference type="NCBI Taxonomy" id="2682092"/>
    <lineage>
        <taxon>Bacteria</taxon>
        <taxon>Pseudomonadati</taxon>
        <taxon>Bacteroidota</taxon>
        <taxon>Cytophagia</taxon>
        <taxon>Cytophagales</taxon>
        <taxon>Cytophagaceae</taxon>
        <taxon>Spirosoma</taxon>
    </lineage>
</organism>
<sequence length="1110" mass="121843">MQHTSVIKLFLQSIFLIFQLTALGQSTYYVSSLGNDSNSGKTSSVPFQSLSKVNTLTLQPGDSILFRRGDIFRGTLTIRRSGSASRPIVFDAYDNGIKPVISGSVPVSTWSSIGDNIWQASCPSCGSSVTGLYISNNALPLGRYPNSDAINKGYLTISAHTDKYQIFSQEHLPDGIDWKGGEVVMRPTQWIIDRAIIDHQYGDALNLINNSNYSPADGWGYFIQSHPATLDQNGEWYYNAVDKTIRLFSAQTNPNNQFITATKQSRGIDLANCSNVQVRNLVFTQTLNEGVFATNVSSFTITGNDITNSGEDGLIIKGTGNNIVIENNHIYDVNNNGFVIEAYQNVTFKNNSLRRIGILAGRGKGGDGQYSGLQSKANTNVLIANNVIDSIGYNGITFWNNTTIQQNRISNYCMTKSDGGGLYVWNFPKYAMANIHIVSNIIYNGIGAPEGSFRREYSGANGIMLDDCVENVELKDNTIFNNHQWGIYLHGSSNITLNGNTSFDNKVAQFVMYHDGGYCPFRNNTVKNNVFVSKQISQLTGQYESNTNDLALYGDIDSNYYARPFNDQTSIFAVINATQAFLYGLPDWRNLSGGKDIHSQSSPITYSVFKNEGSGGVPRLNSTFESNSDDWAVIYSRYNNAESTLDNTNKLDGGSLRVSFTSPSGQTDSYAQIAKRFGTITKDKTYVLRFDAVATADVNVLVYLRQYGPPFEEYDRRYTVSMGLNRKSYELPFIASVDGIDPVVMFQVDGEGSTFWLDNIRLQEGVSIRNEPNDFIKLFYNSTLKDSIITLTDRYRDAKNQLYLNSVTLKPFTSVILFKEILPVQTPADLSLALQSDKRYLNLGAIATFKVRISNQGNTPASLARWTLRLPANSQIVSDSSSLSSDNVLIGTVNQLAPLSDTTFTFSIKPVSAGLFRLTAQLTTATSPDPDSTPNSGTADGEDDTAVAELRVGTLTTNVFESPNPNQRSLPPPISNQPLPNPNQADLSLRMEMSSRAPKIGEIITCTIYVSNAGGSTADGVQLQNQLPDGFDLVESGNWMINGRFLSTTLLPIAASSTISSTFQIKIIRPGVWINQAQINASTMDDPDSTPGNGFTNGEDDTAQVDIRVP</sequence>
<evidence type="ECO:0000313" key="5">
    <source>
        <dbReference type="EMBL" id="MVM30428.1"/>
    </source>
</evidence>
<dbReference type="Gene3D" id="2.60.120.260">
    <property type="entry name" value="Galactose-binding domain-like"/>
    <property type="match status" value="1"/>
</dbReference>
<feature type="compositionally biased region" description="Pro residues" evidence="1">
    <location>
        <begin position="970"/>
        <end position="981"/>
    </location>
</feature>
<proteinExistence type="predicted"/>
<feature type="region of interest" description="Disordered" evidence="1">
    <location>
        <begin position="924"/>
        <end position="943"/>
    </location>
</feature>
<dbReference type="Pfam" id="PF13229">
    <property type="entry name" value="Beta_helix"/>
    <property type="match status" value="1"/>
</dbReference>
<dbReference type="NCBIfam" id="TIGR01451">
    <property type="entry name" value="B_ant_repeat"/>
    <property type="match status" value="1"/>
</dbReference>
<evidence type="ECO:0000259" key="3">
    <source>
        <dbReference type="Pfam" id="PF05048"/>
    </source>
</evidence>
<dbReference type="SUPFAM" id="SSF49785">
    <property type="entry name" value="Galactose-binding domain-like"/>
    <property type="match status" value="1"/>
</dbReference>
<dbReference type="SUPFAM" id="SSF51126">
    <property type="entry name" value="Pectin lyase-like"/>
    <property type="match status" value="1"/>
</dbReference>
<dbReference type="InterPro" id="IPR001434">
    <property type="entry name" value="OmcB-like_DUF11"/>
</dbReference>
<reference evidence="5 6" key="1">
    <citation type="submission" date="2019-12" db="EMBL/GenBank/DDBJ databases">
        <title>Spirosoma sp. HMF4905 genome sequencing and assembly.</title>
        <authorList>
            <person name="Kang H."/>
            <person name="Cha I."/>
            <person name="Kim H."/>
            <person name="Joh K."/>
        </authorList>
    </citation>
    <scope>NUCLEOTIDE SEQUENCE [LARGE SCALE GENOMIC DNA]</scope>
    <source>
        <strain evidence="5 6">HMF4905</strain>
    </source>
</reference>
<keyword evidence="6" id="KW-1185">Reference proteome</keyword>
<dbReference type="Pfam" id="PF01345">
    <property type="entry name" value="DUF11"/>
    <property type="match status" value="2"/>
</dbReference>
<protein>
    <recommendedName>
        <fullName evidence="7">DUF11 domain-containing protein</fullName>
    </recommendedName>
</protein>
<feature type="region of interest" description="Disordered" evidence="1">
    <location>
        <begin position="957"/>
        <end position="985"/>
    </location>
</feature>
<dbReference type="InterPro" id="IPR008979">
    <property type="entry name" value="Galactose-bd-like_sf"/>
</dbReference>
<feature type="domain" description="DUF11" evidence="2">
    <location>
        <begin position="829"/>
        <end position="939"/>
    </location>
</feature>
<dbReference type="InterPro" id="IPR011050">
    <property type="entry name" value="Pectin_lyase_fold/virulence"/>
</dbReference>
<dbReference type="PANTHER" id="PTHR36453">
    <property type="entry name" value="SECRETED PROTEIN-RELATED"/>
    <property type="match status" value="1"/>
</dbReference>
<dbReference type="InterPro" id="IPR013783">
    <property type="entry name" value="Ig-like_fold"/>
</dbReference>
<dbReference type="InterPro" id="IPR022441">
    <property type="entry name" value="Para_beta_helix_rpt-2"/>
</dbReference>
<dbReference type="InterPro" id="IPR007742">
    <property type="entry name" value="NosD_dom"/>
</dbReference>
<dbReference type="InterPro" id="IPR006626">
    <property type="entry name" value="PbH1"/>
</dbReference>
<name>A0A7K1S9U3_9BACT</name>
<feature type="compositionally biased region" description="Polar residues" evidence="1">
    <location>
        <begin position="957"/>
        <end position="968"/>
    </location>
</feature>
<dbReference type="EMBL" id="WPIN01000003">
    <property type="protein sequence ID" value="MVM30428.1"/>
    <property type="molecule type" value="Genomic_DNA"/>
</dbReference>
<dbReference type="InterPro" id="IPR012334">
    <property type="entry name" value="Pectin_lyas_fold"/>
</dbReference>
<dbReference type="Gene3D" id="2.60.40.10">
    <property type="entry name" value="Immunoglobulins"/>
    <property type="match status" value="1"/>
</dbReference>
<dbReference type="NCBIfam" id="TIGR03804">
    <property type="entry name" value="para_beta_helix"/>
    <property type="match status" value="1"/>
</dbReference>
<feature type="domain" description="Right handed beta helix" evidence="4">
    <location>
        <begin position="264"/>
        <end position="408"/>
    </location>
</feature>
<comment type="caution">
    <text evidence="5">The sequence shown here is derived from an EMBL/GenBank/DDBJ whole genome shotgun (WGS) entry which is preliminary data.</text>
</comment>
<evidence type="ECO:0000259" key="4">
    <source>
        <dbReference type="Pfam" id="PF13229"/>
    </source>
</evidence>
<dbReference type="RefSeq" id="WP_157584657.1">
    <property type="nucleotide sequence ID" value="NZ_WPIN01000003.1"/>
</dbReference>
<gene>
    <name evidence="5" type="ORF">GO755_10320</name>
</gene>
<dbReference type="Gene3D" id="2.160.20.10">
    <property type="entry name" value="Single-stranded right-handed beta-helix, Pectin lyase-like"/>
    <property type="match status" value="2"/>
</dbReference>
<evidence type="ECO:0008006" key="7">
    <source>
        <dbReference type="Google" id="ProtNLM"/>
    </source>
</evidence>
<dbReference type="SMART" id="SM00710">
    <property type="entry name" value="PbH1"/>
    <property type="match status" value="8"/>
</dbReference>
<accession>A0A7K1S9U3</accession>
<evidence type="ECO:0000256" key="1">
    <source>
        <dbReference type="SAM" id="MobiDB-lite"/>
    </source>
</evidence>
<feature type="domain" description="DUF11" evidence="2">
    <location>
        <begin position="986"/>
        <end position="1090"/>
    </location>
</feature>
<dbReference type="Proteomes" id="UP000436006">
    <property type="component" value="Unassembled WGS sequence"/>
</dbReference>
<dbReference type="PANTHER" id="PTHR36453:SF1">
    <property type="entry name" value="RIGHT HANDED BETA HELIX DOMAIN-CONTAINING PROTEIN"/>
    <property type="match status" value="1"/>
</dbReference>
<feature type="region of interest" description="Disordered" evidence="1">
    <location>
        <begin position="1082"/>
        <end position="1110"/>
    </location>
</feature>
<feature type="domain" description="Periplasmic copper-binding protein NosD beta helix" evidence="3">
    <location>
        <begin position="460"/>
        <end position="546"/>
    </location>
</feature>
<feature type="compositionally biased region" description="Low complexity" evidence="1">
    <location>
        <begin position="924"/>
        <end position="938"/>
    </location>
</feature>